<sequence>MNTAGSTRKDTYETARQKIDSDLLRTSSVAYSEDALGNLAKIINDVYAEVDKTKETAEDEMAKDVTNVFPRTMLDYEYALLSSNRALPMPCFLPNGNFVPISTAVNGANNVSVVSTKRNEEDRILTDDQGNSVDWTKLQEVMVQKTQRNKIFFKTTHLEESYSNITLKQRLQPQHQPKKLYSQPPKIGKDKYEDLMSLNESVLPVVRVSEYGDFYKSLPH</sequence>
<gene>
    <name evidence="1" type="ORF">Pcinc_014763</name>
</gene>
<keyword evidence="2" id="KW-1185">Reference proteome</keyword>
<name>A0AAE1FUG4_PETCI</name>
<evidence type="ECO:0000313" key="1">
    <source>
        <dbReference type="EMBL" id="KAK3880782.1"/>
    </source>
</evidence>
<proteinExistence type="predicted"/>
<protein>
    <submittedName>
        <fullName evidence="1">Uncharacterized protein</fullName>
    </submittedName>
</protein>
<reference evidence="1" key="1">
    <citation type="submission" date="2023-10" db="EMBL/GenBank/DDBJ databases">
        <title>Genome assemblies of two species of porcelain crab, Petrolisthes cinctipes and Petrolisthes manimaculis (Anomura: Porcellanidae).</title>
        <authorList>
            <person name="Angst P."/>
        </authorList>
    </citation>
    <scope>NUCLEOTIDE SEQUENCE</scope>
    <source>
        <strain evidence="1">PB745_01</strain>
        <tissue evidence="1">Gill</tissue>
    </source>
</reference>
<comment type="caution">
    <text evidence="1">The sequence shown here is derived from an EMBL/GenBank/DDBJ whole genome shotgun (WGS) entry which is preliminary data.</text>
</comment>
<accession>A0AAE1FUG4</accession>
<dbReference type="Proteomes" id="UP001286313">
    <property type="component" value="Unassembled WGS sequence"/>
</dbReference>
<organism evidence="1 2">
    <name type="scientific">Petrolisthes cinctipes</name>
    <name type="common">Flat porcelain crab</name>
    <dbReference type="NCBI Taxonomy" id="88211"/>
    <lineage>
        <taxon>Eukaryota</taxon>
        <taxon>Metazoa</taxon>
        <taxon>Ecdysozoa</taxon>
        <taxon>Arthropoda</taxon>
        <taxon>Crustacea</taxon>
        <taxon>Multicrustacea</taxon>
        <taxon>Malacostraca</taxon>
        <taxon>Eumalacostraca</taxon>
        <taxon>Eucarida</taxon>
        <taxon>Decapoda</taxon>
        <taxon>Pleocyemata</taxon>
        <taxon>Anomura</taxon>
        <taxon>Galatheoidea</taxon>
        <taxon>Porcellanidae</taxon>
        <taxon>Petrolisthes</taxon>
    </lineage>
</organism>
<evidence type="ECO:0000313" key="2">
    <source>
        <dbReference type="Proteomes" id="UP001286313"/>
    </source>
</evidence>
<dbReference type="EMBL" id="JAWQEG010001291">
    <property type="protein sequence ID" value="KAK3880782.1"/>
    <property type="molecule type" value="Genomic_DNA"/>
</dbReference>
<dbReference type="AlphaFoldDB" id="A0AAE1FUG4"/>